<evidence type="ECO:0000313" key="1">
    <source>
        <dbReference type="EMBL" id="GBM75886.1"/>
    </source>
</evidence>
<protein>
    <submittedName>
        <fullName evidence="1">Uncharacterized protein</fullName>
    </submittedName>
</protein>
<dbReference type="AlphaFoldDB" id="A0A4Y2IFV8"/>
<evidence type="ECO:0000313" key="2">
    <source>
        <dbReference type="Proteomes" id="UP000499080"/>
    </source>
</evidence>
<sequence>MELVILEIIFALAVNISFGFALTYQNERNEDSFHNYDLFKLVKKSVEQINTSQSLKLLSEDDRNSVIEFEKILTVSINSALLDMLSEASSNKCVEDLKYVFESVVSPGGWAMKSKYICTLPYYLRSPIYGSVVTY</sequence>
<dbReference type="Proteomes" id="UP000499080">
    <property type="component" value="Unassembled WGS sequence"/>
</dbReference>
<keyword evidence="2" id="KW-1185">Reference proteome</keyword>
<dbReference type="EMBL" id="BGPR01262598">
    <property type="protein sequence ID" value="GBM75886.1"/>
    <property type="molecule type" value="Genomic_DNA"/>
</dbReference>
<gene>
    <name evidence="1" type="ORF">AVEN_233188_1</name>
</gene>
<name>A0A4Y2IFV8_ARAVE</name>
<comment type="caution">
    <text evidence="1">The sequence shown here is derived from an EMBL/GenBank/DDBJ whole genome shotgun (WGS) entry which is preliminary data.</text>
</comment>
<proteinExistence type="predicted"/>
<reference evidence="1 2" key="1">
    <citation type="journal article" date="2019" name="Sci. Rep.">
        <title>Orb-weaving spider Araneus ventricosus genome elucidates the spidroin gene catalogue.</title>
        <authorList>
            <person name="Kono N."/>
            <person name="Nakamura H."/>
            <person name="Ohtoshi R."/>
            <person name="Moran D.A.P."/>
            <person name="Shinohara A."/>
            <person name="Yoshida Y."/>
            <person name="Fujiwara M."/>
            <person name="Mori M."/>
            <person name="Tomita M."/>
            <person name="Arakawa K."/>
        </authorList>
    </citation>
    <scope>NUCLEOTIDE SEQUENCE [LARGE SCALE GENOMIC DNA]</scope>
</reference>
<organism evidence="1 2">
    <name type="scientific">Araneus ventricosus</name>
    <name type="common">Orbweaver spider</name>
    <name type="synonym">Epeira ventricosa</name>
    <dbReference type="NCBI Taxonomy" id="182803"/>
    <lineage>
        <taxon>Eukaryota</taxon>
        <taxon>Metazoa</taxon>
        <taxon>Ecdysozoa</taxon>
        <taxon>Arthropoda</taxon>
        <taxon>Chelicerata</taxon>
        <taxon>Arachnida</taxon>
        <taxon>Araneae</taxon>
        <taxon>Araneomorphae</taxon>
        <taxon>Entelegynae</taxon>
        <taxon>Araneoidea</taxon>
        <taxon>Araneidae</taxon>
        <taxon>Araneus</taxon>
    </lineage>
</organism>
<accession>A0A4Y2IFV8</accession>